<dbReference type="EMBL" id="CM027682">
    <property type="protein sequence ID" value="KAG0540736.1"/>
    <property type="molecule type" value="Genomic_DNA"/>
</dbReference>
<name>A0A921RI60_SORBI</name>
<dbReference type="Proteomes" id="UP000807115">
    <property type="component" value="Chromosome 3"/>
</dbReference>
<accession>A0A921RI60</accession>
<dbReference type="AlphaFoldDB" id="A0A921RI60"/>
<organism evidence="1 2">
    <name type="scientific">Sorghum bicolor</name>
    <name type="common">Sorghum</name>
    <name type="synonym">Sorghum vulgare</name>
    <dbReference type="NCBI Taxonomy" id="4558"/>
    <lineage>
        <taxon>Eukaryota</taxon>
        <taxon>Viridiplantae</taxon>
        <taxon>Streptophyta</taxon>
        <taxon>Embryophyta</taxon>
        <taxon>Tracheophyta</taxon>
        <taxon>Spermatophyta</taxon>
        <taxon>Magnoliopsida</taxon>
        <taxon>Liliopsida</taxon>
        <taxon>Poales</taxon>
        <taxon>Poaceae</taxon>
        <taxon>PACMAD clade</taxon>
        <taxon>Panicoideae</taxon>
        <taxon>Andropogonodae</taxon>
        <taxon>Andropogoneae</taxon>
        <taxon>Sorghinae</taxon>
        <taxon>Sorghum</taxon>
    </lineage>
</organism>
<sequence length="52" mass="5812">MRVLLSQPWVRITHLNCKQATDLCLRQAMPGKLLHQTTSFPSTSSLLSLFAA</sequence>
<evidence type="ECO:0000313" key="2">
    <source>
        <dbReference type="Proteomes" id="UP000807115"/>
    </source>
</evidence>
<gene>
    <name evidence="1" type="ORF">BDA96_03G434800</name>
</gene>
<reference evidence="1" key="2">
    <citation type="submission" date="2020-10" db="EMBL/GenBank/DDBJ databases">
        <authorList>
            <person name="Cooper E.A."/>
            <person name="Brenton Z.W."/>
            <person name="Flinn B.S."/>
            <person name="Jenkins J."/>
            <person name="Shu S."/>
            <person name="Flowers D."/>
            <person name="Luo F."/>
            <person name="Wang Y."/>
            <person name="Xia P."/>
            <person name="Barry K."/>
            <person name="Daum C."/>
            <person name="Lipzen A."/>
            <person name="Yoshinaga Y."/>
            <person name="Schmutz J."/>
            <person name="Saski C."/>
            <person name="Vermerris W."/>
            <person name="Kresovich S."/>
        </authorList>
    </citation>
    <scope>NUCLEOTIDE SEQUENCE</scope>
</reference>
<protein>
    <submittedName>
        <fullName evidence="1">Uncharacterized protein</fullName>
    </submittedName>
</protein>
<reference evidence="1" key="1">
    <citation type="journal article" date="2019" name="BMC Genomics">
        <title>A new reference genome for Sorghum bicolor reveals high levels of sequence similarity between sweet and grain genotypes: implications for the genetics of sugar metabolism.</title>
        <authorList>
            <person name="Cooper E.A."/>
            <person name="Brenton Z.W."/>
            <person name="Flinn B.S."/>
            <person name="Jenkins J."/>
            <person name="Shu S."/>
            <person name="Flowers D."/>
            <person name="Luo F."/>
            <person name="Wang Y."/>
            <person name="Xia P."/>
            <person name="Barry K."/>
            <person name="Daum C."/>
            <person name="Lipzen A."/>
            <person name="Yoshinaga Y."/>
            <person name="Schmutz J."/>
            <person name="Saski C."/>
            <person name="Vermerris W."/>
            <person name="Kresovich S."/>
        </authorList>
    </citation>
    <scope>NUCLEOTIDE SEQUENCE</scope>
</reference>
<proteinExistence type="predicted"/>
<evidence type="ECO:0000313" key="1">
    <source>
        <dbReference type="EMBL" id="KAG0540736.1"/>
    </source>
</evidence>
<comment type="caution">
    <text evidence="1">The sequence shown here is derived from an EMBL/GenBank/DDBJ whole genome shotgun (WGS) entry which is preliminary data.</text>
</comment>